<proteinExistence type="predicted"/>
<feature type="transmembrane region" description="Helical" evidence="6">
    <location>
        <begin position="332"/>
        <end position="348"/>
    </location>
</feature>
<reference evidence="7" key="1">
    <citation type="submission" date="2021-01" db="UniProtKB">
        <authorList>
            <consortium name="EnsemblMetazoa"/>
        </authorList>
    </citation>
    <scope>IDENTIFICATION</scope>
</reference>
<dbReference type="InterPro" id="IPR052983">
    <property type="entry name" value="MFS_Riboflavin_Transporter"/>
</dbReference>
<dbReference type="PANTHER" id="PTHR43385">
    <property type="entry name" value="RIBOFLAVIN TRANSPORTER RIBJ"/>
    <property type="match status" value="1"/>
</dbReference>
<evidence type="ECO:0000256" key="6">
    <source>
        <dbReference type="SAM" id="Phobius"/>
    </source>
</evidence>
<feature type="transmembrane region" description="Helical" evidence="6">
    <location>
        <begin position="360"/>
        <end position="381"/>
    </location>
</feature>
<keyword evidence="3 6" id="KW-0812">Transmembrane</keyword>
<dbReference type="SUPFAM" id="SSF103473">
    <property type="entry name" value="MFS general substrate transporter"/>
    <property type="match status" value="1"/>
</dbReference>
<feature type="transmembrane region" description="Helical" evidence="6">
    <location>
        <begin position="419"/>
        <end position="443"/>
    </location>
</feature>
<sequence length="488" mass="52633">MASIAVSADSRRCWAVAVSMAIYIFFAMAVLKSSAVVYVGSMEMLAGLSREQASWPATLALMLSQLAGPVYSVLLKIASERTCLVLGAALCSAPLIGAAYIHDILSLCVLVGFVHGLGCACSEVIPFVVLMRHFQRYRGTVISAMYIITAVSGFLMPVLYEYVRQEWGFRICLLVMGSLNVGMLCGCIVVSRMPLVAPVDGSSQSPSSNTLATSSAPKLLSDVSLSTDSYLVGSILINKSQQNSRTGSFVDVDSLREKTPLVQQQQRMRRGLLRPFNHHASCSFATIPSSKPGVMSFTFLHITISRAATIFALAVFLLILLDYSADRHLEPVQGVFLLTVFTIGDLLSRILSGSLVDLQIVSPSLLMSATFLIQGLAYFMLVYVDLYGALLIASFLVGLTGGCRNILATVMVTEECEDASLALSLGLMNFVTGVAIVVQPALIGYVRDTLGTYEPLLLGFGIVNCSLSSTWLLTVVCNCRRKRLSEFV</sequence>
<dbReference type="InParanoid" id="A0A7M7JND5"/>
<evidence type="ECO:0000256" key="1">
    <source>
        <dbReference type="ARBA" id="ARBA00004141"/>
    </source>
</evidence>
<dbReference type="OMA" id="GRIFICT"/>
<feature type="transmembrane region" description="Helical" evidence="6">
    <location>
        <begin position="107"/>
        <end position="129"/>
    </location>
</feature>
<feature type="transmembrane region" description="Helical" evidence="6">
    <location>
        <begin position="141"/>
        <end position="162"/>
    </location>
</feature>
<feature type="transmembrane region" description="Helical" evidence="6">
    <location>
        <begin position="53"/>
        <end position="75"/>
    </location>
</feature>
<dbReference type="PANTHER" id="PTHR43385:SF1">
    <property type="entry name" value="RIBOFLAVIN TRANSPORTER RIBJ"/>
    <property type="match status" value="1"/>
</dbReference>
<feature type="transmembrane region" description="Helical" evidence="6">
    <location>
        <begin position="387"/>
        <end position="407"/>
    </location>
</feature>
<name>A0A7M7JND5_VARDE</name>
<feature type="transmembrane region" description="Helical" evidence="6">
    <location>
        <begin position="455"/>
        <end position="477"/>
    </location>
</feature>
<accession>A0A7M7JND5</accession>
<dbReference type="Gene3D" id="1.20.1250.20">
    <property type="entry name" value="MFS general substrate transporter like domains"/>
    <property type="match status" value="2"/>
</dbReference>
<evidence type="ECO:0000256" key="4">
    <source>
        <dbReference type="ARBA" id="ARBA00022989"/>
    </source>
</evidence>
<keyword evidence="5 6" id="KW-0472">Membrane</keyword>
<evidence type="ECO:0000313" key="8">
    <source>
        <dbReference type="Proteomes" id="UP000594260"/>
    </source>
</evidence>
<evidence type="ECO:0008006" key="9">
    <source>
        <dbReference type="Google" id="ProtNLM"/>
    </source>
</evidence>
<dbReference type="GeneID" id="111246945"/>
<feature type="transmembrane region" description="Helical" evidence="6">
    <location>
        <begin position="12"/>
        <end position="33"/>
    </location>
</feature>
<feature type="transmembrane region" description="Helical" evidence="6">
    <location>
        <begin position="82"/>
        <end position="101"/>
    </location>
</feature>
<keyword evidence="4 6" id="KW-1133">Transmembrane helix</keyword>
<dbReference type="KEGG" id="vde:111246945"/>
<protein>
    <recommendedName>
        <fullName evidence="9">Monocarboxylate transporter</fullName>
    </recommendedName>
</protein>
<feature type="transmembrane region" description="Helical" evidence="6">
    <location>
        <begin position="168"/>
        <end position="190"/>
    </location>
</feature>
<dbReference type="Pfam" id="PF07690">
    <property type="entry name" value="MFS_1"/>
    <property type="match status" value="2"/>
</dbReference>
<evidence type="ECO:0000313" key="7">
    <source>
        <dbReference type="EnsemblMetazoa" id="XP_022653103"/>
    </source>
</evidence>
<dbReference type="InterPro" id="IPR036259">
    <property type="entry name" value="MFS_trans_sf"/>
</dbReference>
<keyword evidence="8" id="KW-1185">Reference proteome</keyword>
<dbReference type="OrthoDB" id="8055603at2759"/>
<dbReference type="InterPro" id="IPR011701">
    <property type="entry name" value="MFS"/>
</dbReference>
<evidence type="ECO:0000256" key="5">
    <source>
        <dbReference type="ARBA" id="ARBA00023136"/>
    </source>
</evidence>
<feature type="transmembrane region" description="Helical" evidence="6">
    <location>
        <begin position="299"/>
        <end position="320"/>
    </location>
</feature>
<dbReference type="EnsemblMetazoa" id="XM_022797368">
    <property type="protein sequence ID" value="XP_022653103"/>
    <property type="gene ID" value="LOC111246945"/>
</dbReference>
<dbReference type="GO" id="GO:0016020">
    <property type="term" value="C:membrane"/>
    <property type="evidence" value="ECO:0007669"/>
    <property type="project" value="UniProtKB-SubCell"/>
</dbReference>
<comment type="subcellular location">
    <subcellularLocation>
        <location evidence="1">Membrane</location>
        <topology evidence="1">Multi-pass membrane protein</topology>
    </subcellularLocation>
</comment>
<keyword evidence="2" id="KW-0813">Transport</keyword>
<dbReference type="AlphaFoldDB" id="A0A7M7JND5"/>
<dbReference type="RefSeq" id="XP_022653103.1">
    <property type="nucleotide sequence ID" value="XM_022797368.1"/>
</dbReference>
<evidence type="ECO:0000256" key="2">
    <source>
        <dbReference type="ARBA" id="ARBA00022448"/>
    </source>
</evidence>
<dbReference type="GO" id="GO:0022857">
    <property type="term" value="F:transmembrane transporter activity"/>
    <property type="evidence" value="ECO:0007669"/>
    <property type="project" value="InterPro"/>
</dbReference>
<evidence type="ECO:0000256" key="3">
    <source>
        <dbReference type="ARBA" id="ARBA00022692"/>
    </source>
</evidence>
<dbReference type="Proteomes" id="UP000594260">
    <property type="component" value="Unplaced"/>
</dbReference>
<organism evidence="7 8">
    <name type="scientific">Varroa destructor</name>
    <name type="common">Honeybee mite</name>
    <dbReference type="NCBI Taxonomy" id="109461"/>
    <lineage>
        <taxon>Eukaryota</taxon>
        <taxon>Metazoa</taxon>
        <taxon>Ecdysozoa</taxon>
        <taxon>Arthropoda</taxon>
        <taxon>Chelicerata</taxon>
        <taxon>Arachnida</taxon>
        <taxon>Acari</taxon>
        <taxon>Parasitiformes</taxon>
        <taxon>Mesostigmata</taxon>
        <taxon>Gamasina</taxon>
        <taxon>Dermanyssoidea</taxon>
        <taxon>Varroidae</taxon>
        <taxon>Varroa</taxon>
    </lineage>
</organism>